<keyword evidence="2" id="KW-1185">Reference proteome</keyword>
<protein>
    <submittedName>
        <fullName evidence="1">Uncharacterized protein</fullName>
    </submittedName>
</protein>
<name>A0AAN9FPF5_CLITE</name>
<evidence type="ECO:0000313" key="1">
    <source>
        <dbReference type="EMBL" id="KAK7280197.1"/>
    </source>
</evidence>
<dbReference type="EMBL" id="JAYKXN010000006">
    <property type="protein sequence ID" value="KAK7280197.1"/>
    <property type="molecule type" value="Genomic_DNA"/>
</dbReference>
<proteinExistence type="predicted"/>
<comment type="caution">
    <text evidence="1">The sequence shown here is derived from an EMBL/GenBank/DDBJ whole genome shotgun (WGS) entry which is preliminary data.</text>
</comment>
<evidence type="ECO:0000313" key="2">
    <source>
        <dbReference type="Proteomes" id="UP001359559"/>
    </source>
</evidence>
<reference evidence="1 2" key="1">
    <citation type="submission" date="2024-01" db="EMBL/GenBank/DDBJ databases">
        <title>The genomes of 5 underutilized Papilionoideae crops provide insights into root nodulation and disease resistance.</title>
        <authorList>
            <person name="Yuan L."/>
        </authorList>
    </citation>
    <scope>NUCLEOTIDE SEQUENCE [LARGE SCALE GENOMIC DNA]</scope>
    <source>
        <strain evidence="1">LY-2023</strain>
        <tissue evidence="1">Leaf</tissue>
    </source>
</reference>
<organism evidence="1 2">
    <name type="scientific">Clitoria ternatea</name>
    <name type="common">Butterfly pea</name>
    <dbReference type="NCBI Taxonomy" id="43366"/>
    <lineage>
        <taxon>Eukaryota</taxon>
        <taxon>Viridiplantae</taxon>
        <taxon>Streptophyta</taxon>
        <taxon>Embryophyta</taxon>
        <taxon>Tracheophyta</taxon>
        <taxon>Spermatophyta</taxon>
        <taxon>Magnoliopsida</taxon>
        <taxon>eudicotyledons</taxon>
        <taxon>Gunneridae</taxon>
        <taxon>Pentapetalae</taxon>
        <taxon>rosids</taxon>
        <taxon>fabids</taxon>
        <taxon>Fabales</taxon>
        <taxon>Fabaceae</taxon>
        <taxon>Papilionoideae</taxon>
        <taxon>50 kb inversion clade</taxon>
        <taxon>NPAAA clade</taxon>
        <taxon>indigoferoid/millettioid clade</taxon>
        <taxon>Phaseoleae</taxon>
        <taxon>Clitoria</taxon>
    </lineage>
</organism>
<gene>
    <name evidence="1" type="ORF">RJT34_25259</name>
</gene>
<dbReference type="AlphaFoldDB" id="A0AAN9FPF5"/>
<sequence>MSVSVKMTKLATTIANYKSEFPRRTPPKRIGTKHNPCHNLPMTQYRYTRHNIIGPRFHPPCYKIPLIPHRFLALQIETI</sequence>
<accession>A0AAN9FPF5</accession>
<dbReference type="Proteomes" id="UP001359559">
    <property type="component" value="Unassembled WGS sequence"/>
</dbReference>